<sequence>MKVSDILRFKGTTLFTATPNTSLTAAVQIMSEKDIGSLVVMERSTLVGILTFREVINTLAKGHGNVGQATVGSVMEKSPMTCTSEMDLDEARRIMLDQHMRYLPVLDGDTLNGVISFYDVAKAVVEAQGFENNMLKAYIRDWPVAEESVTPAK</sequence>
<evidence type="ECO:0000256" key="1">
    <source>
        <dbReference type="ARBA" id="ARBA00023122"/>
    </source>
</evidence>
<dbReference type="AlphaFoldDB" id="A0A229FSU6"/>
<dbReference type="Gene3D" id="3.10.580.10">
    <property type="entry name" value="CBS-domain"/>
    <property type="match status" value="1"/>
</dbReference>
<dbReference type="RefSeq" id="WP_089516058.1">
    <property type="nucleotide sequence ID" value="NZ_NJGG01000002.1"/>
</dbReference>
<proteinExistence type="predicted"/>
<dbReference type="OrthoDB" id="9807125at2"/>
<dbReference type="EMBL" id="NJGG01000002">
    <property type="protein sequence ID" value="OXL15014.1"/>
    <property type="molecule type" value="Genomic_DNA"/>
</dbReference>
<evidence type="ECO:0000256" key="2">
    <source>
        <dbReference type="PROSITE-ProRule" id="PRU00703"/>
    </source>
</evidence>
<feature type="domain" description="CBS" evidence="3">
    <location>
        <begin position="75"/>
        <end position="130"/>
    </location>
</feature>
<accession>A0A229FSU6</accession>
<dbReference type="PANTHER" id="PTHR43080:SF2">
    <property type="entry name" value="CBS DOMAIN-CONTAINING PROTEIN"/>
    <property type="match status" value="1"/>
</dbReference>
<protein>
    <recommendedName>
        <fullName evidence="3">CBS domain-containing protein</fullName>
    </recommendedName>
</protein>
<dbReference type="Pfam" id="PF00571">
    <property type="entry name" value="CBS"/>
    <property type="match status" value="2"/>
</dbReference>
<organism evidence="4 5">
    <name type="scientific">Polynucleobacter cosmopolitanus</name>
    <dbReference type="NCBI Taxonomy" id="351345"/>
    <lineage>
        <taxon>Bacteria</taxon>
        <taxon>Pseudomonadati</taxon>
        <taxon>Pseudomonadota</taxon>
        <taxon>Betaproteobacteria</taxon>
        <taxon>Burkholderiales</taxon>
        <taxon>Burkholderiaceae</taxon>
        <taxon>Polynucleobacter</taxon>
    </lineage>
</organism>
<dbReference type="SUPFAM" id="SSF54631">
    <property type="entry name" value="CBS-domain pair"/>
    <property type="match status" value="1"/>
</dbReference>
<evidence type="ECO:0000313" key="4">
    <source>
        <dbReference type="EMBL" id="OXL15014.1"/>
    </source>
</evidence>
<dbReference type="InterPro" id="IPR000644">
    <property type="entry name" value="CBS_dom"/>
</dbReference>
<feature type="domain" description="CBS" evidence="3">
    <location>
        <begin position="6"/>
        <end position="66"/>
    </location>
</feature>
<dbReference type="InterPro" id="IPR051257">
    <property type="entry name" value="Diverse_CBS-Domain"/>
</dbReference>
<dbReference type="SMART" id="SM00116">
    <property type="entry name" value="CBS"/>
    <property type="match status" value="2"/>
</dbReference>
<evidence type="ECO:0000313" key="5">
    <source>
        <dbReference type="Proteomes" id="UP000215188"/>
    </source>
</evidence>
<gene>
    <name evidence="4" type="ORF">AOC33_06790</name>
</gene>
<dbReference type="InterPro" id="IPR046342">
    <property type="entry name" value="CBS_dom_sf"/>
</dbReference>
<evidence type="ECO:0000259" key="3">
    <source>
        <dbReference type="PROSITE" id="PS51371"/>
    </source>
</evidence>
<keyword evidence="1 2" id="KW-0129">CBS domain</keyword>
<dbReference type="Proteomes" id="UP000215188">
    <property type="component" value="Unassembled WGS sequence"/>
</dbReference>
<dbReference type="PROSITE" id="PS51371">
    <property type="entry name" value="CBS"/>
    <property type="match status" value="2"/>
</dbReference>
<reference evidence="4 5" key="1">
    <citation type="submission" date="2017-06" db="EMBL/GenBank/DDBJ databases">
        <title>Reclassification of a Polynucleobacter cosmopolitanus strain isolated from tropical Lake Victoria as Polynucleobacter victoriensis comb. nov.</title>
        <authorList>
            <person name="Hahn M.W."/>
        </authorList>
    </citation>
    <scope>NUCLEOTIDE SEQUENCE [LARGE SCALE GENOMIC DNA]</scope>
    <source>
        <strain evidence="4 5">MWH-MoIso2</strain>
    </source>
</reference>
<comment type="caution">
    <text evidence="4">The sequence shown here is derived from an EMBL/GenBank/DDBJ whole genome shotgun (WGS) entry which is preliminary data.</text>
</comment>
<name>A0A229FSU6_9BURK</name>
<dbReference type="PANTHER" id="PTHR43080">
    <property type="entry name" value="CBS DOMAIN-CONTAINING PROTEIN CBSX3, MITOCHONDRIAL"/>
    <property type="match status" value="1"/>
</dbReference>
<keyword evidence="5" id="KW-1185">Reference proteome</keyword>